<organism>
    <name type="scientific">Pediculus humanus subsp. corporis</name>
    <name type="common">Body louse</name>
    <dbReference type="NCBI Taxonomy" id="121224"/>
    <lineage>
        <taxon>Eukaryota</taxon>
        <taxon>Metazoa</taxon>
        <taxon>Ecdysozoa</taxon>
        <taxon>Arthropoda</taxon>
        <taxon>Hexapoda</taxon>
        <taxon>Insecta</taxon>
        <taxon>Pterygota</taxon>
        <taxon>Neoptera</taxon>
        <taxon>Paraneoptera</taxon>
        <taxon>Psocodea</taxon>
        <taxon>Troctomorpha</taxon>
        <taxon>Phthiraptera</taxon>
        <taxon>Anoplura</taxon>
        <taxon>Pediculidae</taxon>
        <taxon>Pediculus</taxon>
    </lineage>
</organism>
<dbReference type="GO" id="GO:0007127">
    <property type="term" value="P:meiosis I"/>
    <property type="evidence" value="ECO:0007669"/>
    <property type="project" value="InterPro"/>
</dbReference>
<dbReference type="OrthoDB" id="6433824at2759"/>
<dbReference type="EMBL" id="DS235145">
    <property type="protein sequence ID" value="EEB12496.1"/>
    <property type="molecule type" value="Genomic_DNA"/>
</dbReference>
<dbReference type="GO" id="GO:0007283">
    <property type="term" value="P:spermatogenesis"/>
    <property type="evidence" value="ECO:0007669"/>
    <property type="project" value="InterPro"/>
</dbReference>
<proteinExistence type="predicted"/>
<sequence length="496" mass="57324">MPAQNFKKLLILDFGYPMDKNTTEVIKLSLQNVIALMNIYSVNPRLRAFGISIVNSICKNPDNVKLTVQEYQNSLKESMENLLLKIKDSNEASTSLQQITSIIDLIIKDTLKKLLKKIEFEGLIEKTKFTIIQITNDAGKTKMIKSLNFETILCQENDFFFKLEHDQENLLITISKEKNLIIKCNLDDCIFNPSLVQNGFKFSNDLMLKIFSDNSLTDISSYYSIVNLEILFKIPLSGLCPTFVFGNSQRVFPTKNYLLNWTELNLNEKMFMVLCKNLSDAEQGLLTQDKFYFEKFGLTVYYFITSDGNLLLLNCVAPEELYFPISLRYLARTSYDDCDEEYEICDRNVKNSLSQIKILDLYSPEKFSSGLYDFLRNRHSHAATKKISKDEGTFEKQKGRKITNGKNEIIISCKKRKTNSQPIDESYGKKKLSKDKKLKAVNVHPALLSPKTKKRYKKSNFYNGQLRELSLSSICRNFKVFKKMNKSSKILHITEY</sequence>
<dbReference type="KEGG" id="phu:Phum_PHUM184140"/>
<reference evidence="1" key="2">
    <citation type="submission" date="2007-04" db="EMBL/GenBank/DDBJ databases">
        <title>The genome of the human body louse.</title>
        <authorList>
            <consortium name="The Human Body Louse Genome Consortium"/>
            <person name="Kirkness E."/>
            <person name="Walenz B."/>
            <person name="Hass B."/>
            <person name="Bruggner R."/>
            <person name="Strausberg R."/>
        </authorList>
    </citation>
    <scope>NUCLEOTIDE SEQUENCE</scope>
    <source>
        <strain evidence="1">USDA</strain>
    </source>
</reference>
<dbReference type="eggNOG" id="ENOG502TBDR">
    <property type="taxonomic scope" value="Eukaryota"/>
</dbReference>
<dbReference type="STRING" id="121224.E0VGJ0"/>
<keyword evidence="3" id="KW-1185">Reference proteome</keyword>
<dbReference type="AlphaFoldDB" id="E0VGJ0"/>
<dbReference type="PANTHER" id="PTHR28642">
    <property type="entry name" value="MEIOSIS 1 ARREST PROTEIN"/>
    <property type="match status" value="1"/>
</dbReference>
<gene>
    <name evidence="2" type="primary">8240017</name>
    <name evidence="1" type="ORF">Phum_PHUM184140</name>
</gene>
<dbReference type="Proteomes" id="UP000009046">
    <property type="component" value="Unassembled WGS sequence"/>
</dbReference>
<dbReference type="RefSeq" id="XP_002425234.1">
    <property type="nucleotide sequence ID" value="XM_002425189.1"/>
</dbReference>
<dbReference type="GO" id="GO:0051308">
    <property type="term" value="P:male meiosis chromosome separation"/>
    <property type="evidence" value="ECO:0007669"/>
    <property type="project" value="TreeGrafter"/>
</dbReference>
<protein>
    <submittedName>
        <fullName evidence="1 2">Uncharacterized protein</fullName>
    </submittedName>
</protein>
<accession>E0VGJ0</accession>
<reference evidence="2" key="3">
    <citation type="submission" date="2021-02" db="UniProtKB">
        <authorList>
            <consortium name="EnsemblMetazoa"/>
        </authorList>
    </citation>
    <scope>IDENTIFICATION</scope>
    <source>
        <strain evidence="2">USDA</strain>
    </source>
</reference>
<dbReference type="HOGENOM" id="CLU_550200_0_0_1"/>
<name>E0VGJ0_PEDHC</name>
<dbReference type="EMBL" id="AAZO01002139">
    <property type="status" value="NOT_ANNOTATED_CDS"/>
    <property type="molecule type" value="Genomic_DNA"/>
</dbReference>
<evidence type="ECO:0000313" key="1">
    <source>
        <dbReference type="EMBL" id="EEB12496.1"/>
    </source>
</evidence>
<evidence type="ECO:0000313" key="3">
    <source>
        <dbReference type="Proteomes" id="UP000009046"/>
    </source>
</evidence>
<dbReference type="InterPro" id="IPR033587">
    <property type="entry name" value="M1AP"/>
</dbReference>
<dbReference type="PANTHER" id="PTHR28642:SF1">
    <property type="entry name" value="MEIOSIS 1 ARREST PROTEIN"/>
    <property type="match status" value="1"/>
</dbReference>
<evidence type="ECO:0000313" key="2">
    <source>
        <dbReference type="EnsemblMetazoa" id="PHUM184140-PA"/>
    </source>
</evidence>
<dbReference type="InParanoid" id="E0VGJ0"/>
<dbReference type="VEuPathDB" id="VectorBase:PHUM184140"/>
<reference evidence="1" key="1">
    <citation type="submission" date="2007-04" db="EMBL/GenBank/DDBJ databases">
        <title>Annotation of Pediculus humanus corporis strain USDA.</title>
        <authorList>
            <person name="Kirkness E."/>
            <person name="Hannick L."/>
            <person name="Hass B."/>
            <person name="Bruggner R."/>
            <person name="Lawson D."/>
            <person name="Bidwell S."/>
            <person name="Joardar V."/>
            <person name="Caler E."/>
            <person name="Walenz B."/>
            <person name="Inman J."/>
            <person name="Schobel S."/>
            <person name="Galinsky K."/>
            <person name="Amedeo P."/>
            <person name="Strausberg R."/>
        </authorList>
    </citation>
    <scope>NUCLEOTIDE SEQUENCE</scope>
    <source>
        <strain evidence="1">USDA</strain>
    </source>
</reference>
<dbReference type="EnsemblMetazoa" id="PHUM184140-RA">
    <property type="protein sequence ID" value="PHUM184140-PA"/>
    <property type="gene ID" value="PHUM184140"/>
</dbReference>
<dbReference type="CTD" id="8240017"/>
<dbReference type="GeneID" id="8240017"/>